<protein>
    <submittedName>
        <fullName evidence="1">Uncharacterized protein</fullName>
    </submittedName>
</protein>
<comment type="caution">
    <text evidence="1">The sequence shown here is derived from an EMBL/GenBank/DDBJ whole genome shotgun (WGS) entry which is preliminary data.</text>
</comment>
<organism evidence="1 2">
    <name type="scientific">Chitinophaga skermanii</name>
    <dbReference type="NCBI Taxonomy" id="331697"/>
    <lineage>
        <taxon>Bacteria</taxon>
        <taxon>Pseudomonadati</taxon>
        <taxon>Bacteroidota</taxon>
        <taxon>Chitinophagia</taxon>
        <taxon>Chitinophagales</taxon>
        <taxon>Chitinophagaceae</taxon>
        <taxon>Chitinophaga</taxon>
    </lineage>
</organism>
<keyword evidence="2" id="KW-1185">Reference proteome</keyword>
<proteinExistence type="predicted"/>
<accession>A0A327QUU9</accession>
<sequence length="90" mass="10676">MPFSRYVSDEEGGPQVPLIYYTDGRWIWVSYLTFFLKKGYYSLLSEEFIKSIGQNNFVIPTLDDGNKVEAIRYYYSIYHPELLKDDDLKD</sequence>
<name>A0A327QUU9_9BACT</name>
<dbReference type="Proteomes" id="UP000249547">
    <property type="component" value="Unassembled WGS sequence"/>
</dbReference>
<gene>
    <name evidence="1" type="ORF">LX64_02667</name>
</gene>
<reference evidence="1 2" key="1">
    <citation type="submission" date="2018-06" db="EMBL/GenBank/DDBJ databases">
        <title>Genomic Encyclopedia of Archaeal and Bacterial Type Strains, Phase II (KMG-II): from individual species to whole genera.</title>
        <authorList>
            <person name="Goeker M."/>
        </authorList>
    </citation>
    <scope>NUCLEOTIDE SEQUENCE [LARGE SCALE GENOMIC DNA]</scope>
    <source>
        <strain evidence="1 2">DSM 23857</strain>
    </source>
</reference>
<dbReference type="EMBL" id="QLLL01000004">
    <property type="protein sequence ID" value="RAJ05507.1"/>
    <property type="molecule type" value="Genomic_DNA"/>
</dbReference>
<dbReference type="AlphaFoldDB" id="A0A327QUU9"/>
<evidence type="ECO:0000313" key="2">
    <source>
        <dbReference type="Proteomes" id="UP000249547"/>
    </source>
</evidence>
<evidence type="ECO:0000313" key="1">
    <source>
        <dbReference type="EMBL" id="RAJ05507.1"/>
    </source>
</evidence>